<proteinExistence type="predicted"/>
<evidence type="ECO:0000313" key="2">
    <source>
        <dbReference type="Proteomes" id="UP001143856"/>
    </source>
</evidence>
<sequence>MPVYEAPGDPDDGVGENDAGGDYDGPRQSYNFAPGYRGVVYRADVPDWGRRASISTPVSRLQYAQGYAKLPRALQGASKTSALTCGFKPGFVSFFIMLTPGTWRSPSTQHFEKSSS</sequence>
<keyword evidence="2" id="KW-1185">Reference proteome</keyword>
<name>A0ACC1MX60_9PEZI</name>
<dbReference type="Proteomes" id="UP001143856">
    <property type="component" value="Unassembled WGS sequence"/>
</dbReference>
<gene>
    <name evidence="1" type="ORF">NUW58_g9365</name>
</gene>
<organism evidence="1 2">
    <name type="scientific">Xylaria curta</name>
    <dbReference type="NCBI Taxonomy" id="42375"/>
    <lineage>
        <taxon>Eukaryota</taxon>
        <taxon>Fungi</taxon>
        <taxon>Dikarya</taxon>
        <taxon>Ascomycota</taxon>
        <taxon>Pezizomycotina</taxon>
        <taxon>Sordariomycetes</taxon>
        <taxon>Xylariomycetidae</taxon>
        <taxon>Xylariales</taxon>
        <taxon>Xylariaceae</taxon>
        <taxon>Xylaria</taxon>
    </lineage>
</organism>
<reference evidence="1" key="1">
    <citation type="submission" date="2022-10" db="EMBL/GenBank/DDBJ databases">
        <title>Genome Sequence of Xylaria curta.</title>
        <authorList>
            <person name="Buettner E."/>
        </authorList>
    </citation>
    <scope>NUCLEOTIDE SEQUENCE</scope>
    <source>
        <strain evidence="1">Babe10</strain>
    </source>
</reference>
<dbReference type="EMBL" id="JAPDGR010003343">
    <property type="protein sequence ID" value="KAJ2971617.1"/>
    <property type="molecule type" value="Genomic_DNA"/>
</dbReference>
<evidence type="ECO:0000313" key="1">
    <source>
        <dbReference type="EMBL" id="KAJ2971617.1"/>
    </source>
</evidence>
<accession>A0ACC1MX60</accession>
<comment type="caution">
    <text evidence="1">The sequence shown here is derived from an EMBL/GenBank/DDBJ whole genome shotgun (WGS) entry which is preliminary data.</text>
</comment>
<protein>
    <submittedName>
        <fullName evidence="1">Uncharacterized protein</fullName>
    </submittedName>
</protein>